<dbReference type="GO" id="GO:0004016">
    <property type="term" value="F:adenylate cyclase activity"/>
    <property type="evidence" value="ECO:0007669"/>
    <property type="project" value="TreeGrafter"/>
</dbReference>
<dbReference type="Pfam" id="PF00196">
    <property type="entry name" value="GerE"/>
    <property type="match status" value="1"/>
</dbReference>
<dbReference type="EMBL" id="CP127294">
    <property type="protein sequence ID" value="WIX80442.1"/>
    <property type="molecule type" value="Genomic_DNA"/>
</dbReference>
<keyword evidence="1" id="KW-0547">Nucleotide-binding</keyword>
<organism evidence="4 5">
    <name type="scientific">Amycolatopsis carbonis</name>
    <dbReference type="NCBI Taxonomy" id="715471"/>
    <lineage>
        <taxon>Bacteria</taxon>
        <taxon>Bacillati</taxon>
        <taxon>Actinomycetota</taxon>
        <taxon>Actinomycetes</taxon>
        <taxon>Pseudonocardiales</taxon>
        <taxon>Pseudonocardiaceae</taxon>
        <taxon>Amycolatopsis</taxon>
    </lineage>
</organism>
<dbReference type="GO" id="GO:0005737">
    <property type="term" value="C:cytoplasm"/>
    <property type="evidence" value="ECO:0007669"/>
    <property type="project" value="TreeGrafter"/>
</dbReference>
<dbReference type="InterPro" id="IPR036388">
    <property type="entry name" value="WH-like_DNA-bd_sf"/>
</dbReference>
<dbReference type="PANTHER" id="PTHR16305">
    <property type="entry name" value="TESTICULAR SOLUBLE ADENYLYL CYCLASE"/>
    <property type="match status" value="1"/>
</dbReference>
<evidence type="ECO:0000313" key="5">
    <source>
        <dbReference type="Proteomes" id="UP001236014"/>
    </source>
</evidence>
<dbReference type="Proteomes" id="UP001236014">
    <property type="component" value="Chromosome"/>
</dbReference>
<dbReference type="PROSITE" id="PS50043">
    <property type="entry name" value="HTH_LUXR_2"/>
    <property type="match status" value="1"/>
</dbReference>
<dbReference type="InterPro" id="IPR041664">
    <property type="entry name" value="AAA_16"/>
</dbReference>
<accession>A0A9Y2MZ04</accession>
<evidence type="ECO:0000313" key="4">
    <source>
        <dbReference type="EMBL" id="WIX80442.1"/>
    </source>
</evidence>
<dbReference type="GO" id="GO:0006355">
    <property type="term" value="P:regulation of DNA-templated transcription"/>
    <property type="evidence" value="ECO:0007669"/>
    <property type="project" value="InterPro"/>
</dbReference>
<dbReference type="InterPro" id="IPR027417">
    <property type="entry name" value="P-loop_NTPase"/>
</dbReference>
<dbReference type="SMART" id="SM00421">
    <property type="entry name" value="HTH_LUXR"/>
    <property type="match status" value="1"/>
</dbReference>
<keyword evidence="5" id="KW-1185">Reference proteome</keyword>
<dbReference type="PANTHER" id="PTHR16305:SF35">
    <property type="entry name" value="TRANSCRIPTIONAL ACTIVATOR DOMAIN"/>
    <property type="match status" value="1"/>
</dbReference>
<reference evidence="4 5" key="1">
    <citation type="submission" date="2023-06" db="EMBL/GenBank/DDBJ databases">
        <authorList>
            <person name="Oyuntsetseg B."/>
            <person name="Kim S.B."/>
        </authorList>
    </citation>
    <scope>NUCLEOTIDE SEQUENCE [LARGE SCALE GENOMIC DNA]</scope>
    <source>
        <strain evidence="4 5">2-15</strain>
    </source>
</reference>
<gene>
    <name evidence="4" type="ORF">QRX50_06600</name>
</gene>
<keyword evidence="2" id="KW-0067">ATP-binding</keyword>
<dbReference type="GO" id="GO:0005524">
    <property type="term" value="F:ATP binding"/>
    <property type="evidence" value="ECO:0007669"/>
    <property type="project" value="UniProtKB-KW"/>
</dbReference>
<dbReference type="InterPro" id="IPR016032">
    <property type="entry name" value="Sig_transdc_resp-reg_C-effctor"/>
</dbReference>
<dbReference type="CDD" id="cd06170">
    <property type="entry name" value="LuxR_C_like"/>
    <property type="match status" value="1"/>
</dbReference>
<name>A0A9Y2MZ04_9PSEU</name>
<dbReference type="AlphaFoldDB" id="A0A9Y2MZ04"/>
<dbReference type="GO" id="GO:0003677">
    <property type="term" value="F:DNA binding"/>
    <property type="evidence" value="ECO:0007669"/>
    <property type="project" value="InterPro"/>
</dbReference>
<dbReference type="PRINTS" id="PR00038">
    <property type="entry name" value="HTHLUXR"/>
</dbReference>
<dbReference type="InterPro" id="IPR000792">
    <property type="entry name" value="Tscrpt_reg_LuxR_C"/>
</dbReference>
<proteinExistence type="predicted"/>
<evidence type="ECO:0000259" key="3">
    <source>
        <dbReference type="PROSITE" id="PS50043"/>
    </source>
</evidence>
<dbReference type="SUPFAM" id="SSF52540">
    <property type="entry name" value="P-loop containing nucleoside triphosphate hydrolases"/>
    <property type="match status" value="1"/>
</dbReference>
<feature type="domain" description="HTH luxR-type" evidence="3">
    <location>
        <begin position="890"/>
        <end position="955"/>
    </location>
</feature>
<dbReference type="SUPFAM" id="SSF46894">
    <property type="entry name" value="C-terminal effector domain of the bipartite response regulators"/>
    <property type="match status" value="1"/>
</dbReference>
<dbReference type="Gene3D" id="1.10.10.10">
    <property type="entry name" value="Winged helix-like DNA-binding domain superfamily/Winged helix DNA-binding domain"/>
    <property type="match status" value="1"/>
</dbReference>
<dbReference type="RefSeq" id="WP_285971072.1">
    <property type="nucleotide sequence ID" value="NZ_CP127294.1"/>
</dbReference>
<dbReference type="KEGG" id="acab:QRX50_06600"/>
<evidence type="ECO:0000256" key="1">
    <source>
        <dbReference type="ARBA" id="ARBA00022741"/>
    </source>
</evidence>
<protein>
    <submittedName>
        <fullName evidence="4">AAA family ATPase</fullName>
    </submittedName>
</protein>
<dbReference type="Pfam" id="PF13191">
    <property type="entry name" value="AAA_16"/>
    <property type="match status" value="1"/>
</dbReference>
<evidence type="ECO:0000256" key="2">
    <source>
        <dbReference type="ARBA" id="ARBA00022840"/>
    </source>
</evidence>
<sequence length="959" mass="102372">MWQAVPRPTSVTVRTGPTAFAGRGEELAAVAEVLTHRPAAVLVEGEPGMGRSRLLAELARRPEFADGRVLRGVCQPLREPFPYGPVLEALHAAGERPLGPLSPVAGVLRPLLPELADRLPPTPEPLDDPGAQRHRVFRAVRELFVACGPTILLVDDLQWADEGTCDLMRFLAADLPPELAVVAAYRTGAQPWPGPLGAPVRAAPSVHTARVTLGPLDVAAVRAMAVHVLELPRVSDEFATKLHECTGGIPFVVEETLRALRDVPLPAGEGLSDRLLENLEVPAPLRESVMERLAALPAEAAQLTRAAAVLAEPAEPATLAEVAGLGEESLRAALLAALAGGLVAELGENRYGFRHPLARKAVYDTVSGPERTLLHTESMRVLGALPAPSPLLLAQHAFAAGRTEKWLRYAEVAADEAIVHGETSRAIDLLQAVLSASDDVGRLATKLSQVALRGFRPDVIETLERVLEDRPLPPTVRGTIRLSLGLLLVRTIGRLERGREEVERAVAELVDRPELEARGINLLAQPIDGLTPLSWHEGWMRRAREVHSGLTDPELRLALTVDRITNASHLGDGSAWPEFETLPDVGDSVAERVQLARLWCNLADAQSWAGHLDRATRLVEEGARRASDAGALYAIGLIQGTHARLAWFRGEWDGLAETAEDVRSRYPELRRIVMETSLVLGGLAAVRGEFAAAAEHLARASVPADGPIPVVLSAASVRIGILLASDDVAGACAVAEVAVDAARRKGVWVWAASLVPAAAEAFARAGRWSDADALVEEFARGITGRDAPLAAAALPAGRAILTGARGKHLAAAAGFDAAAAAYARLPMPYLATSMVERAACLRLLAGQRPAVDALSAAARAYERLGATRDAGRCHHLLREHGAWAPSSRGRRGYGRELSPREREVARMLAEGRTNREIADGLFLSPRTVEQHVAKVLRKLGARGRADVGRHLPSGDAAVS</sequence>